<accession>A0ABT5L7I6</accession>
<keyword evidence="2" id="KW-1185">Reference proteome</keyword>
<dbReference type="EMBL" id="JAQQXP010000005">
    <property type="protein sequence ID" value="MDC8833022.1"/>
    <property type="molecule type" value="Genomic_DNA"/>
</dbReference>
<evidence type="ECO:0000313" key="1">
    <source>
        <dbReference type="EMBL" id="MDC8833022.1"/>
    </source>
</evidence>
<dbReference type="Proteomes" id="UP001218788">
    <property type="component" value="Unassembled WGS sequence"/>
</dbReference>
<sequence>MSIRIKNKRISFLRYYHGYTGGHQKVRDYLDHFVDAGWQPSLYLSNKAATEKSLFSEIPGVDYQCNYQPAGFDTIFLAGMDWQHYLPLRDKSQTVINLIQHVRHGDPEEPLFQYLQEPAIRLCVSSAVKEAIQPFANGPCYTIRMGHRFPEVKARRQWDLYILANKQADLGAELYDWATGLGFNVKIDKSTQEHRDVIASMAASAITVALPNPTEGFYLPGVEAMHYSKAAVVPYCVANREYFNTFANLFMPDYNIKAIKRDILRASKRSSLATSLGCLLGKKIASAYTLERERKELQNCLRKHLI</sequence>
<comment type="caution">
    <text evidence="1">The sequence shown here is derived from an EMBL/GenBank/DDBJ whole genome shotgun (WGS) entry which is preliminary data.</text>
</comment>
<proteinExistence type="predicted"/>
<organism evidence="1 2">
    <name type="scientific">Alteromonas gilva</name>
    <dbReference type="NCBI Taxonomy" id="2987522"/>
    <lineage>
        <taxon>Bacteria</taxon>
        <taxon>Pseudomonadati</taxon>
        <taxon>Pseudomonadota</taxon>
        <taxon>Gammaproteobacteria</taxon>
        <taxon>Alteromonadales</taxon>
        <taxon>Alteromonadaceae</taxon>
        <taxon>Alteromonas/Salinimonas group</taxon>
        <taxon>Alteromonas</taxon>
    </lineage>
</organism>
<dbReference type="RefSeq" id="WP_273642942.1">
    <property type="nucleotide sequence ID" value="NZ_JAQQXP010000005.1"/>
</dbReference>
<dbReference type="SUPFAM" id="SSF53756">
    <property type="entry name" value="UDP-Glycosyltransferase/glycogen phosphorylase"/>
    <property type="match status" value="1"/>
</dbReference>
<evidence type="ECO:0008006" key="3">
    <source>
        <dbReference type="Google" id="ProtNLM"/>
    </source>
</evidence>
<reference evidence="1 2" key="1">
    <citation type="submission" date="2022-10" db="EMBL/GenBank/DDBJ databases">
        <title>Alteromonas sp. chi3 Genome sequencing.</title>
        <authorList>
            <person name="Park S."/>
        </authorList>
    </citation>
    <scope>NUCLEOTIDE SEQUENCE [LARGE SCALE GENOMIC DNA]</scope>
    <source>
        <strain evidence="2">chi3</strain>
    </source>
</reference>
<dbReference type="Gene3D" id="3.40.50.2000">
    <property type="entry name" value="Glycogen Phosphorylase B"/>
    <property type="match status" value="1"/>
</dbReference>
<name>A0ABT5L7I6_9ALTE</name>
<evidence type="ECO:0000313" key="2">
    <source>
        <dbReference type="Proteomes" id="UP001218788"/>
    </source>
</evidence>
<gene>
    <name evidence="1" type="ORF">OIK42_19885</name>
</gene>
<protein>
    <recommendedName>
        <fullName evidence="3">Glycosyltransferase</fullName>
    </recommendedName>
</protein>